<dbReference type="GO" id="GO:0030145">
    <property type="term" value="F:manganese ion binding"/>
    <property type="evidence" value="ECO:0007669"/>
    <property type="project" value="InterPro"/>
</dbReference>
<dbReference type="EMBL" id="JAGQHR010000100">
    <property type="protein sequence ID" value="MCA9727036.1"/>
    <property type="molecule type" value="Genomic_DNA"/>
</dbReference>
<feature type="non-terminal residue" evidence="6">
    <location>
        <position position="1"/>
    </location>
</feature>
<keyword evidence="2 6" id="KW-0031">Aminopeptidase</keyword>
<sequence>ALLGTYEFDAPKVKSDRERILGRLSLCLPTGTDSGQVERAIARGSIKARGTNLARDLGHTPGNLMTPTHLADRARLLSQEGGMQVRIIERDEAEKLGMGAYLGVAQGSAQPPKFIVLEYKVDPSAPTVGLVGKGITFDSGGISLKPGPKMDEMKYDMCGAAAVLGAMSCLKDLDVKINVIAAVPATENMPGSRATKPGDVHTSYSGKTIEVLNTDAEGRLVLADGLTYLARQYEPDVLIDLATLTGAVIIALGHYGAAVVSNNDALAERIKAASDRSGERSWRLPIWEEYPEHLKTPFADVKNIADGNAGAGTIAGGAFLAEFVEGRAWAHLDIAGTAWWDKDRPHIPKGASGYGVRLLLDLIENYTRD</sequence>
<name>A0A956LX84_UNCEI</name>
<dbReference type="Proteomes" id="UP000697710">
    <property type="component" value="Unassembled WGS sequence"/>
</dbReference>
<dbReference type="PRINTS" id="PR00481">
    <property type="entry name" value="LAMNOPPTDASE"/>
</dbReference>
<evidence type="ECO:0000256" key="3">
    <source>
        <dbReference type="ARBA" id="ARBA00022670"/>
    </source>
</evidence>
<dbReference type="SUPFAM" id="SSF53187">
    <property type="entry name" value="Zn-dependent exopeptidases"/>
    <property type="match status" value="1"/>
</dbReference>
<dbReference type="AlphaFoldDB" id="A0A956LX84"/>
<dbReference type="EC" id="3.4.11.1" evidence="6"/>
<dbReference type="NCBIfam" id="NF002074">
    <property type="entry name" value="PRK00913.1-4"/>
    <property type="match status" value="1"/>
</dbReference>
<dbReference type="InterPro" id="IPR000819">
    <property type="entry name" value="Peptidase_M17_C"/>
</dbReference>
<proteinExistence type="inferred from homology"/>
<dbReference type="GO" id="GO:0070006">
    <property type="term" value="F:metalloaminopeptidase activity"/>
    <property type="evidence" value="ECO:0007669"/>
    <property type="project" value="InterPro"/>
</dbReference>
<reference evidence="6" key="2">
    <citation type="journal article" date="2021" name="Microbiome">
        <title>Successional dynamics and alternative stable states in a saline activated sludge microbial community over 9 years.</title>
        <authorList>
            <person name="Wang Y."/>
            <person name="Ye J."/>
            <person name="Ju F."/>
            <person name="Liu L."/>
            <person name="Boyd J.A."/>
            <person name="Deng Y."/>
            <person name="Parks D.H."/>
            <person name="Jiang X."/>
            <person name="Yin X."/>
            <person name="Woodcroft B.J."/>
            <person name="Tyson G.W."/>
            <person name="Hugenholtz P."/>
            <person name="Polz M.F."/>
            <person name="Zhang T."/>
        </authorList>
    </citation>
    <scope>NUCLEOTIDE SEQUENCE</scope>
    <source>
        <strain evidence="6">HKST-UBA01</strain>
    </source>
</reference>
<evidence type="ECO:0000256" key="4">
    <source>
        <dbReference type="ARBA" id="ARBA00022801"/>
    </source>
</evidence>
<dbReference type="InterPro" id="IPR043472">
    <property type="entry name" value="Macro_dom-like"/>
</dbReference>
<reference evidence="6" key="1">
    <citation type="submission" date="2020-04" db="EMBL/GenBank/DDBJ databases">
        <authorList>
            <person name="Zhang T."/>
        </authorList>
    </citation>
    <scope>NUCLEOTIDE SEQUENCE</scope>
    <source>
        <strain evidence="6">HKST-UBA01</strain>
    </source>
</reference>
<organism evidence="6 7">
    <name type="scientific">Eiseniibacteriota bacterium</name>
    <dbReference type="NCBI Taxonomy" id="2212470"/>
    <lineage>
        <taxon>Bacteria</taxon>
        <taxon>Candidatus Eiseniibacteriota</taxon>
    </lineage>
</organism>
<keyword evidence="3" id="KW-0645">Protease</keyword>
<dbReference type="PANTHER" id="PTHR11963">
    <property type="entry name" value="LEUCINE AMINOPEPTIDASE-RELATED"/>
    <property type="match status" value="1"/>
</dbReference>
<comment type="caution">
    <text evidence="6">The sequence shown here is derived from an EMBL/GenBank/DDBJ whole genome shotgun (WGS) entry which is preliminary data.</text>
</comment>
<feature type="domain" description="Cytosol aminopeptidase" evidence="5">
    <location>
        <begin position="213"/>
        <end position="220"/>
    </location>
</feature>
<dbReference type="GO" id="GO:0005737">
    <property type="term" value="C:cytoplasm"/>
    <property type="evidence" value="ECO:0007669"/>
    <property type="project" value="InterPro"/>
</dbReference>
<evidence type="ECO:0000259" key="5">
    <source>
        <dbReference type="PROSITE" id="PS00631"/>
    </source>
</evidence>
<evidence type="ECO:0000256" key="2">
    <source>
        <dbReference type="ARBA" id="ARBA00022438"/>
    </source>
</evidence>
<dbReference type="Gene3D" id="3.40.220.10">
    <property type="entry name" value="Leucine Aminopeptidase, subunit E, domain 1"/>
    <property type="match status" value="1"/>
</dbReference>
<dbReference type="Pfam" id="PF00883">
    <property type="entry name" value="Peptidase_M17"/>
    <property type="match status" value="1"/>
</dbReference>
<gene>
    <name evidence="6" type="ORF">KC729_05080</name>
</gene>
<accession>A0A956LX84</accession>
<dbReference type="PROSITE" id="PS00631">
    <property type="entry name" value="CYTOSOL_AP"/>
    <property type="match status" value="1"/>
</dbReference>
<dbReference type="PANTHER" id="PTHR11963:SF23">
    <property type="entry name" value="CYTOSOL AMINOPEPTIDASE"/>
    <property type="match status" value="1"/>
</dbReference>
<comment type="similarity">
    <text evidence="1">Belongs to the peptidase M17 family.</text>
</comment>
<keyword evidence="4 6" id="KW-0378">Hydrolase</keyword>
<dbReference type="InterPro" id="IPR011356">
    <property type="entry name" value="Leucine_aapep/pepB"/>
</dbReference>
<dbReference type="GO" id="GO:0006508">
    <property type="term" value="P:proteolysis"/>
    <property type="evidence" value="ECO:0007669"/>
    <property type="project" value="UniProtKB-KW"/>
</dbReference>
<dbReference type="Gene3D" id="3.40.630.10">
    <property type="entry name" value="Zn peptidases"/>
    <property type="match status" value="1"/>
</dbReference>
<evidence type="ECO:0000313" key="6">
    <source>
        <dbReference type="EMBL" id="MCA9727036.1"/>
    </source>
</evidence>
<protein>
    <submittedName>
        <fullName evidence="6">Leucyl aminopeptidase</fullName>
        <ecNumber evidence="6">3.4.11.1</ecNumber>
    </submittedName>
</protein>
<evidence type="ECO:0000313" key="7">
    <source>
        <dbReference type="Proteomes" id="UP000697710"/>
    </source>
</evidence>
<evidence type="ECO:0000256" key="1">
    <source>
        <dbReference type="ARBA" id="ARBA00009528"/>
    </source>
</evidence>
<dbReference type="CDD" id="cd00433">
    <property type="entry name" value="Peptidase_M17"/>
    <property type="match status" value="1"/>
</dbReference>